<reference evidence="1 2" key="1">
    <citation type="submission" date="2018-05" db="EMBL/GenBank/DDBJ databases">
        <title>Description of Sphingomonas pokkalii sp nov, isolated from the rhizosphere of saline tolerant pokkali rice and its draft genome analysis.</title>
        <authorList>
            <person name="Menon R."/>
            <person name="Kumari S."/>
            <person name="Rameshkumar N."/>
        </authorList>
    </citation>
    <scope>NUCLEOTIDE SEQUENCE [LARGE SCALE GENOMIC DNA]</scope>
    <source>
        <strain evidence="1 2">L3B27</strain>
    </source>
</reference>
<evidence type="ECO:0000313" key="2">
    <source>
        <dbReference type="Proteomes" id="UP000245890"/>
    </source>
</evidence>
<proteinExistence type="predicted"/>
<name>A0A2U0SHW5_9SPHN</name>
<dbReference type="EMBL" id="QENQ01000001">
    <property type="protein sequence ID" value="PVX30914.1"/>
    <property type="molecule type" value="Genomic_DNA"/>
</dbReference>
<gene>
    <name evidence="1" type="ORF">DD559_17580</name>
</gene>
<dbReference type="OrthoDB" id="7570229at2"/>
<dbReference type="Proteomes" id="UP000245890">
    <property type="component" value="Unassembled WGS sequence"/>
</dbReference>
<sequence length="97" mass="10250">MSSDGLLGMRREAPVESATRLLQDKWPSLVMLTPESIGLPDDTGASLEFLAIVQSLSDAGFLSYEALVINPEGPVVIDAALTARGRAALALRESATH</sequence>
<dbReference type="AlphaFoldDB" id="A0A2U0SHW5"/>
<accession>A0A2U0SHW5</accession>
<evidence type="ECO:0000313" key="1">
    <source>
        <dbReference type="EMBL" id="PVX30914.1"/>
    </source>
</evidence>
<organism evidence="1 2">
    <name type="scientific">Sphingomonas pokkalii</name>
    <dbReference type="NCBI Taxonomy" id="2175090"/>
    <lineage>
        <taxon>Bacteria</taxon>
        <taxon>Pseudomonadati</taxon>
        <taxon>Pseudomonadota</taxon>
        <taxon>Alphaproteobacteria</taxon>
        <taxon>Sphingomonadales</taxon>
        <taxon>Sphingomonadaceae</taxon>
        <taxon>Sphingomonas</taxon>
    </lineage>
</organism>
<dbReference type="RefSeq" id="WP_116470308.1">
    <property type="nucleotide sequence ID" value="NZ_QENQ01000001.1"/>
</dbReference>
<comment type="caution">
    <text evidence="1">The sequence shown here is derived from an EMBL/GenBank/DDBJ whole genome shotgun (WGS) entry which is preliminary data.</text>
</comment>
<keyword evidence="2" id="KW-1185">Reference proteome</keyword>
<protein>
    <submittedName>
        <fullName evidence="1">Uncharacterized protein</fullName>
    </submittedName>
</protein>